<dbReference type="PANTHER" id="PTHR43280:SF29">
    <property type="entry name" value="ARAC-FAMILY TRANSCRIPTIONAL REGULATOR"/>
    <property type="match status" value="1"/>
</dbReference>
<name>A0ABM7P1L0_9BACT</name>
<sequence>MAKYNITEKKEKEAAYRTLVSPGLMDEFKEKILDIILIQKKYKDKEYSAKKLAEELGTNTRYISAVVNVRFHMNYTSFVNKYRIEEAMTLLVDRRFKDLNMEDISDMVGFSNRQSFYASFFKLNGCTPRDYKLRHLKQHPTLLEEPKKRGRKPGSKNKAKSSVED</sequence>
<feature type="region of interest" description="Disordered" evidence="4">
    <location>
        <begin position="137"/>
        <end position="165"/>
    </location>
</feature>
<evidence type="ECO:0000259" key="5">
    <source>
        <dbReference type="PROSITE" id="PS01124"/>
    </source>
</evidence>
<dbReference type="Pfam" id="PF12833">
    <property type="entry name" value="HTH_18"/>
    <property type="match status" value="1"/>
</dbReference>
<evidence type="ECO:0000256" key="1">
    <source>
        <dbReference type="ARBA" id="ARBA00023015"/>
    </source>
</evidence>
<dbReference type="RefSeq" id="WP_207154223.1">
    <property type="nucleotide sequence ID" value="NZ_AP024484.1"/>
</dbReference>
<evidence type="ECO:0000256" key="2">
    <source>
        <dbReference type="ARBA" id="ARBA00023125"/>
    </source>
</evidence>
<reference evidence="6 7" key="1">
    <citation type="journal article" date="2022" name="Int. J. Syst. Evol. Microbiol.">
        <title>Prevotella herbatica sp. nov., a plant polysaccharide-decomposing anaerobic bacterium isolated from a methanogenic reactor.</title>
        <authorList>
            <person name="Uek A."/>
            <person name="Tonouchi A."/>
            <person name="Kaku N."/>
            <person name="Ueki K."/>
        </authorList>
    </citation>
    <scope>NUCLEOTIDE SEQUENCE [LARGE SCALE GENOMIC DNA]</scope>
    <source>
        <strain evidence="6 7">WR041</strain>
    </source>
</reference>
<keyword evidence="3" id="KW-0804">Transcription</keyword>
<feature type="compositionally biased region" description="Basic residues" evidence="4">
    <location>
        <begin position="148"/>
        <end position="159"/>
    </location>
</feature>
<evidence type="ECO:0000313" key="7">
    <source>
        <dbReference type="Proteomes" id="UP001319045"/>
    </source>
</evidence>
<dbReference type="Proteomes" id="UP001319045">
    <property type="component" value="Chromosome"/>
</dbReference>
<dbReference type="SMART" id="SM00342">
    <property type="entry name" value="HTH_ARAC"/>
    <property type="match status" value="1"/>
</dbReference>
<protein>
    <submittedName>
        <fullName evidence="6">AraC family transcriptional regulator</fullName>
    </submittedName>
</protein>
<keyword evidence="2" id="KW-0238">DNA-binding</keyword>
<dbReference type="SUPFAM" id="SSF46689">
    <property type="entry name" value="Homeodomain-like"/>
    <property type="match status" value="1"/>
</dbReference>
<evidence type="ECO:0000256" key="3">
    <source>
        <dbReference type="ARBA" id="ARBA00023163"/>
    </source>
</evidence>
<dbReference type="EMBL" id="AP024484">
    <property type="protein sequence ID" value="BCS86655.1"/>
    <property type="molecule type" value="Genomic_DNA"/>
</dbReference>
<dbReference type="PROSITE" id="PS01124">
    <property type="entry name" value="HTH_ARAC_FAMILY_2"/>
    <property type="match status" value="1"/>
</dbReference>
<dbReference type="InterPro" id="IPR009057">
    <property type="entry name" value="Homeodomain-like_sf"/>
</dbReference>
<evidence type="ECO:0000256" key="4">
    <source>
        <dbReference type="SAM" id="MobiDB-lite"/>
    </source>
</evidence>
<dbReference type="Gene3D" id="1.10.10.60">
    <property type="entry name" value="Homeodomain-like"/>
    <property type="match status" value="2"/>
</dbReference>
<accession>A0ABM7P1L0</accession>
<proteinExistence type="predicted"/>
<keyword evidence="1" id="KW-0805">Transcription regulation</keyword>
<keyword evidence="7" id="KW-1185">Reference proteome</keyword>
<dbReference type="InterPro" id="IPR018060">
    <property type="entry name" value="HTH_AraC"/>
</dbReference>
<dbReference type="PANTHER" id="PTHR43280">
    <property type="entry name" value="ARAC-FAMILY TRANSCRIPTIONAL REGULATOR"/>
    <property type="match status" value="1"/>
</dbReference>
<evidence type="ECO:0000313" key="6">
    <source>
        <dbReference type="EMBL" id="BCS86655.1"/>
    </source>
</evidence>
<gene>
    <name evidence="6" type="ORF">prwr041_25480</name>
</gene>
<feature type="domain" description="HTH araC/xylS-type" evidence="5">
    <location>
        <begin position="30"/>
        <end position="134"/>
    </location>
</feature>
<organism evidence="6 7">
    <name type="scientific">Prevotella herbatica</name>
    <dbReference type="NCBI Taxonomy" id="2801997"/>
    <lineage>
        <taxon>Bacteria</taxon>
        <taxon>Pseudomonadati</taxon>
        <taxon>Bacteroidota</taxon>
        <taxon>Bacteroidia</taxon>
        <taxon>Bacteroidales</taxon>
        <taxon>Prevotellaceae</taxon>
        <taxon>Prevotella</taxon>
    </lineage>
</organism>